<evidence type="ECO:0000313" key="2">
    <source>
        <dbReference type="Proteomes" id="UP000663880"/>
    </source>
</evidence>
<dbReference type="Proteomes" id="UP000663880">
    <property type="component" value="Unassembled WGS sequence"/>
</dbReference>
<name>A0A821RL29_9NEOP</name>
<protein>
    <submittedName>
        <fullName evidence="1">Uncharacterized protein</fullName>
    </submittedName>
</protein>
<accession>A0A821RL29</accession>
<gene>
    <name evidence="1" type="ORF">PMACD_LOCUS6562</name>
</gene>
<proteinExistence type="predicted"/>
<evidence type="ECO:0000313" key="1">
    <source>
        <dbReference type="EMBL" id="CAF4845202.1"/>
    </source>
</evidence>
<keyword evidence="2" id="KW-1185">Reference proteome</keyword>
<dbReference type="EMBL" id="CAJOBZ010000014">
    <property type="protein sequence ID" value="CAF4845202.1"/>
    <property type="molecule type" value="Genomic_DNA"/>
</dbReference>
<sequence>MATGALYVRNIYLHHDLEFPPIAQWIKFSTRNFKKAQSDPLPLKKPGHILTDPDDLITVENNKLKAAPAKSDVGKKPP</sequence>
<dbReference type="AlphaFoldDB" id="A0A821RL29"/>
<organism evidence="1 2">
    <name type="scientific">Pieris macdunnoughi</name>
    <dbReference type="NCBI Taxonomy" id="345717"/>
    <lineage>
        <taxon>Eukaryota</taxon>
        <taxon>Metazoa</taxon>
        <taxon>Ecdysozoa</taxon>
        <taxon>Arthropoda</taxon>
        <taxon>Hexapoda</taxon>
        <taxon>Insecta</taxon>
        <taxon>Pterygota</taxon>
        <taxon>Neoptera</taxon>
        <taxon>Endopterygota</taxon>
        <taxon>Lepidoptera</taxon>
        <taxon>Glossata</taxon>
        <taxon>Ditrysia</taxon>
        <taxon>Papilionoidea</taxon>
        <taxon>Pieridae</taxon>
        <taxon>Pierinae</taxon>
        <taxon>Pieris</taxon>
    </lineage>
</organism>
<dbReference type="OrthoDB" id="10050074at2759"/>
<reference evidence="1" key="1">
    <citation type="submission" date="2021-02" db="EMBL/GenBank/DDBJ databases">
        <authorList>
            <person name="Steward A R."/>
        </authorList>
    </citation>
    <scope>NUCLEOTIDE SEQUENCE</scope>
</reference>
<comment type="caution">
    <text evidence="1">The sequence shown here is derived from an EMBL/GenBank/DDBJ whole genome shotgun (WGS) entry which is preliminary data.</text>
</comment>